<dbReference type="GeneID" id="15393434"/>
<accession>N0BN86</accession>
<organism evidence="8 9">
    <name type="scientific">Archaeoglobus sulfaticallidus PM70-1</name>
    <dbReference type="NCBI Taxonomy" id="387631"/>
    <lineage>
        <taxon>Archaea</taxon>
        <taxon>Methanobacteriati</taxon>
        <taxon>Methanobacteriota</taxon>
        <taxon>Archaeoglobi</taxon>
        <taxon>Archaeoglobales</taxon>
        <taxon>Archaeoglobaceae</taxon>
        <taxon>Archaeoglobus</taxon>
    </lineage>
</organism>
<evidence type="ECO:0000256" key="6">
    <source>
        <dbReference type="ARBA" id="ARBA00023136"/>
    </source>
</evidence>
<comment type="similarity">
    <text evidence="2">Belongs to the complex I subunit 3 family.</text>
</comment>
<keyword evidence="5 7" id="KW-1133">Transmembrane helix</keyword>
<gene>
    <name evidence="8" type="ORF">Asulf_01799</name>
</gene>
<dbReference type="OrthoDB" id="9823at2157"/>
<dbReference type="GO" id="GO:0008137">
    <property type="term" value="F:NADH dehydrogenase (ubiquinone) activity"/>
    <property type="evidence" value="ECO:0007669"/>
    <property type="project" value="InterPro"/>
</dbReference>
<proteinExistence type="inferred from homology"/>
<sequence>MDEYLTVMVYSVTVIAFAFLAYIVSRLLRPEKLEKEKYTTYECGEEPITPAWYQYSLQYYMYAILFVIFDVEILFLYPWALQMKNTEIFVAGMIFLFIVFVGLVYEWSKGILEWQKT</sequence>
<dbReference type="Gene3D" id="1.20.58.1610">
    <property type="entry name" value="NADH:ubiquinone/plastoquinone oxidoreductase, chain 3"/>
    <property type="match status" value="1"/>
</dbReference>
<keyword evidence="6 7" id="KW-0472">Membrane</keyword>
<dbReference type="KEGG" id="ast:Asulf_01799"/>
<evidence type="ECO:0000256" key="5">
    <source>
        <dbReference type="ARBA" id="ARBA00022989"/>
    </source>
</evidence>
<dbReference type="AlphaFoldDB" id="N0BN86"/>
<dbReference type="RefSeq" id="WP_015591368.1">
    <property type="nucleotide sequence ID" value="NC_021169.1"/>
</dbReference>
<dbReference type="Pfam" id="PF00507">
    <property type="entry name" value="Oxidored_q4"/>
    <property type="match status" value="1"/>
</dbReference>
<dbReference type="PANTHER" id="PTHR11058:SF9">
    <property type="entry name" value="NADH-UBIQUINONE OXIDOREDUCTASE CHAIN 3"/>
    <property type="match status" value="1"/>
</dbReference>
<keyword evidence="8" id="KW-0830">Ubiquinone</keyword>
<evidence type="ECO:0000256" key="1">
    <source>
        <dbReference type="ARBA" id="ARBA00004370"/>
    </source>
</evidence>
<reference evidence="8 9" key="1">
    <citation type="journal article" date="2013" name="Genome Announc.">
        <title>Complete Genome Sequence of the Thermophilic and Facultatively Chemolithoautotrophic Sulfate Reducer Archaeoglobus sulfaticallidus Strain PM70-1T.</title>
        <authorList>
            <person name="Stokke R."/>
            <person name="Hocking W.P."/>
            <person name="Steinsbu B.O."/>
            <person name="Steen I.H."/>
        </authorList>
    </citation>
    <scope>NUCLEOTIDE SEQUENCE [LARGE SCALE GENOMIC DNA]</scope>
    <source>
        <strain evidence="8">PM70-1</strain>
    </source>
</reference>
<feature type="transmembrane region" description="Helical" evidence="7">
    <location>
        <begin position="88"/>
        <end position="107"/>
    </location>
</feature>
<dbReference type="Proteomes" id="UP000013307">
    <property type="component" value="Chromosome"/>
</dbReference>
<evidence type="ECO:0000313" key="8">
    <source>
        <dbReference type="EMBL" id="AGK61770.1"/>
    </source>
</evidence>
<evidence type="ECO:0000313" key="9">
    <source>
        <dbReference type="Proteomes" id="UP000013307"/>
    </source>
</evidence>
<evidence type="ECO:0000256" key="4">
    <source>
        <dbReference type="ARBA" id="ARBA00022692"/>
    </source>
</evidence>
<feature type="transmembrane region" description="Helical" evidence="7">
    <location>
        <begin position="7"/>
        <end position="28"/>
    </location>
</feature>
<dbReference type="eggNOG" id="arCOG01557">
    <property type="taxonomic scope" value="Archaea"/>
</dbReference>
<dbReference type="InterPro" id="IPR000440">
    <property type="entry name" value="NADH_UbQ/plastoQ_OxRdtase_su3"/>
</dbReference>
<evidence type="ECO:0000256" key="3">
    <source>
        <dbReference type="ARBA" id="ARBA00022448"/>
    </source>
</evidence>
<keyword evidence="4 7" id="KW-0812">Transmembrane</keyword>
<dbReference type="HOGENOM" id="CLU_119549_1_2_2"/>
<keyword evidence="3" id="KW-0813">Transport</keyword>
<dbReference type="GO" id="GO:0030964">
    <property type="term" value="C:NADH dehydrogenase complex"/>
    <property type="evidence" value="ECO:0007669"/>
    <property type="project" value="TreeGrafter"/>
</dbReference>
<evidence type="ECO:0000256" key="7">
    <source>
        <dbReference type="SAM" id="Phobius"/>
    </source>
</evidence>
<dbReference type="InterPro" id="IPR038430">
    <property type="entry name" value="NDAH_ubi_oxred_su3_sf"/>
</dbReference>
<comment type="subcellular location">
    <subcellularLocation>
        <location evidence="1">Membrane</location>
    </subcellularLocation>
</comment>
<dbReference type="STRING" id="387631.Asulf_01799"/>
<protein>
    <submittedName>
        <fullName evidence="8">NADH:ubiquinone oxidoreductase subunit 3 (Chain A)</fullName>
    </submittedName>
</protein>
<name>N0BN86_9EURY</name>
<evidence type="ECO:0000256" key="2">
    <source>
        <dbReference type="ARBA" id="ARBA00008472"/>
    </source>
</evidence>
<dbReference type="EMBL" id="CP005290">
    <property type="protein sequence ID" value="AGK61770.1"/>
    <property type="molecule type" value="Genomic_DNA"/>
</dbReference>
<feature type="transmembrane region" description="Helical" evidence="7">
    <location>
        <begin position="59"/>
        <end position="81"/>
    </location>
</feature>
<dbReference type="PANTHER" id="PTHR11058">
    <property type="entry name" value="NADH-UBIQUINONE OXIDOREDUCTASE CHAIN 3"/>
    <property type="match status" value="1"/>
</dbReference>
<keyword evidence="9" id="KW-1185">Reference proteome</keyword>